<proteinExistence type="predicted"/>
<dbReference type="EMBL" id="CP008874">
    <property type="protein sequence ID" value="AKH97399.1"/>
    <property type="molecule type" value="Genomic_DNA"/>
</dbReference>
<protein>
    <submittedName>
        <fullName evidence="2">Putative transcriptional regulator</fullName>
    </submittedName>
</protein>
<dbReference type="EMBL" id="CP011564">
    <property type="protein sequence ID" value="ALG81801.1"/>
    <property type="molecule type" value="Genomic_DNA"/>
</dbReference>
<dbReference type="Pfam" id="PF24033">
    <property type="entry name" value="DUF7342"/>
    <property type="match status" value="1"/>
</dbReference>
<gene>
    <name evidence="3" type="ORF">HLASA_0904</name>
    <name evidence="2" type="ORF">HLASF_0907</name>
</gene>
<reference evidence="2 5" key="1">
    <citation type="journal article" date="2015" name="ISME J.">
        <title>Elemental sulfur and acetate can support life of a novel strictly anaerobic haloarchaeon.</title>
        <authorList>
            <person name="Sorokin D.Y."/>
            <person name="Kublanov I.V."/>
            <person name="Gavrilov S.N."/>
            <person name="Rojo D."/>
            <person name="Roman P."/>
            <person name="Golyshin P.N."/>
            <person name="Slepak V.Z."/>
            <person name="Smedile F."/>
            <person name="Ferrer M."/>
            <person name="Messina E."/>
            <person name="La Cono V."/>
            <person name="Yakimov M.M."/>
        </authorList>
    </citation>
    <scope>NUCLEOTIDE SEQUENCE [LARGE SCALE GENOMIC DNA]</scope>
    <source>
        <strain evidence="2 5">HSR2</strain>
    </source>
</reference>
<dbReference type="KEGG" id="hsu:HLASF_0907"/>
<evidence type="ECO:0000313" key="3">
    <source>
        <dbReference type="EMBL" id="ALG81801.1"/>
    </source>
</evidence>
<accession>A0A0F7PCN0</accession>
<organism evidence="2 5">
    <name type="scientific">Halanaeroarchaeum sulfurireducens</name>
    <dbReference type="NCBI Taxonomy" id="1604004"/>
    <lineage>
        <taxon>Archaea</taxon>
        <taxon>Methanobacteriati</taxon>
        <taxon>Methanobacteriota</taxon>
        <taxon>Stenosarchaea group</taxon>
        <taxon>Halobacteria</taxon>
        <taxon>Halobacteriales</taxon>
        <taxon>Halobacteriaceae</taxon>
        <taxon>Halanaeroarchaeum</taxon>
    </lineage>
</organism>
<dbReference type="KEGG" id="hsf:HLASA_0904"/>
<dbReference type="AlphaFoldDB" id="A0A0F7PCN0"/>
<dbReference type="InterPro" id="IPR055766">
    <property type="entry name" value="DUF7342"/>
</dbReference>
<evidence type="ECO:0000256" key="1">
    <source>
        <dbReference type="SAM" id="MobiDB-lite"/>
    </source>
</evidence>
<reference evidence="4" key="2">
    <citation type="submission" date="2015-05" db="EMBL/GenBank/DDBJ databases">
        <title>Complete genome sequence of Halanaeroarchaeum sulfurireducens type strain M27-SA2, a sulfate-reducer haloarchaeon from marine anoxic lake Medee.</title>
        <authorList>
            <person name="Messina E."/>
            <person name="Kublanov I.V."/>
            <person name="Toshchakov S."/>
            <person name="Arcadi E."/>
            <person name="La Spada G."/>
            <person name="La Cono V."/>
            <person name="Yakimov M.M."/>
        </authorList>
    </citation>
    <scope>NUCLEOTIDE SEQUENCE [LARGE SCALE GENOMIC DNA]</scope>
    <source>
        <strain evidence="4">M27-SA2</strain>
    </source>
</reference>
<dbReference type="Proteomes" id="UP000060390">
    <property type="component" value="Chromosome"/>
</dbReference>
<dbReference type="HOGENOM" id="CLU_102823_1_1_2"/>
<dbReference type="RefSeq" id="WP_050048167.1">
    <property type="nucleotide sequence ID" value="NZ_CP008874.1"/>
</dbReference>
<evidence type="ECO:0000313" key="2">
    <source>
        <dbReference type="EMBL" id="AKH97399.1"/>
    </source>
</evidence>
<evidence type="ECO:0000313" key="4">
    <source>
        <dbReference type="Proteomes" id="UP000060390"/>
    </source>
</evidence>
<keyword evidence="5" id="KW-1185">Reference proteome</keyword>
<name>A0A0F7PCN0_9EURY</name>
<feature type="region of interest" description="Disordered" evidence="1">
    <location>
        <begin position="1"/>
        <end position="20"/>
    </location>
</feature>
<dbReference type="GeneID" id="26010262"/>
<dbReference type="Proteomes" id="UP000069906">
    <property type="component" value="Chromosome"/>
</dbReference>
<sequence length="172" mass="19705">MPADSRRDGPPQFERPFEDEDTKQRVYGAVLHAREPTTAAGIAERADCSAESARAHLSFYADLGIVILHEGRPVRYERNDDYFEWRRVNELAREHTIDELRARVSELTDRIEAYRDEYGADSPADVDVLAYDAERIDDVYVELGDWATALEQRRLHERARQKATGSTARSHG</sequence>
<dbReference type="PATRIC" id="fig|1604004.4.peg.947"/>
<dbReference type="OrthoDB" id="240032at2157"/>
<evidence type="ECO:0000313" key="5">
    <source>
        <dbReference type="Proteomes" id="UP000069906"/>
    </source>
</evidence>
<reference evidence="3 4" key="3">
    <citation type="journal article" date="2016" name="Stand. Genomic Sci.">
        <title>Complete genome sequence of 'Halanaeroarchaeum sulfurireducens' M27-SA2, a sulfur-reducing and acetate-oxidizing haloarchaeon from the deep-sea hypersaline anoxic lake Medee.</title>
        <authorList>
            <person name="Messina E."/>
            <person name="Sorokin D.Y."/>
            <person name="Kublanov I.V."/>
            <person name="Toshchakov S."/>
            <person name="Lopatina A."/>
            <person name="Arcadi E."/>
            <person name="Smedile F."/>
            <person name="La Spada G."/>
            <person name="La Cono V."/>
            <person name="Yakimov M.M."/>
        </authorList>
    </citation>
    <scope>NUCLEOTIDE SEQUENCE [LARGE SCALE GENOMIC DNA]</scope>
    <source>
        <strain evidence="3 4">M27-SA2</strain>
    </source>
</reference>